<accession>A0A4S3JZA2</accession>
<feature type="domain" description="Transcription elongation factor GreA/GreB N-terminal" evidence="11">
    <location>
        <begin position="4"/>
        <end position="74"/>
    </location>
</feature>
<dbReference type="GO" id="GO:0006354">
    <property type="term" value="P:DNA-templated transcription elongation"/>
    <property type="evidence" value="ECO:0007669"/>
    <property type="project" value="TreeGrafter"/>
</dbReference>
<dbReference type="PANTHER" id="PTHR30437:SF4">
    <property type="entry name" value="TRANSCRIPTION ELONGATION FACTOR GREA"/>
    <property type="match status" value="1"/>
</dbReference>
<dbReference type="NCBIfam" id="NF001263">
    <property type="entry name" value="PRK00226.1-4"/>
    <property type="match status" value="1"/>
</dbReference>
<evidence type="ECO:0000259" key="10">
    <source>
        <dbReference type="Pfam" id="PF01272"/>
    </source>
</evidence>
<comment type="caution">
    <text evidence="12">The sequence shown here is derived from an EMBL/GenBank/DDBJ whole genome shotgun (WGS) entry which is preliminary data.</text>
</comment>
<evidence type="ECO:0000256" key="6">
    <source>
        <dbReference type="ARBA" id="ARBA00024916"/>
    </source>
</evidence>
<evidence type="ECO:0000313" key="12">
    <source>
        <dbReference type="EMBL" id="TDU32819.1"/>
    </source>
</evidence>
<evidence type="ECO:0000256" key="7">
    <source>
        <dbReference type="ARBA" id="ARBA00030776"/>
    </source>
</evidence>
<reference evidence="12 13" key="1">
    <citation type="submission" date="2019-03" db="EMBL/GenBank/DDBJ databases">
        <title>Genomic Encyclopedia of Type Strains, Phase IV (KMG-IV): sequencing the most valuable type-strain genomes for metagenomic binning, comparative biology and taxonomic classification.</title>
        <authorList>
            <person name="Goeker M."/>
        </authorList>
    </citation>
    <scope>NUCLEOTIDE SEQUENCE [LARGE SCALE GENOMIC DNA]</scope>
    <source>
        <strain evidence="12 13">DSM 26377</strain>
    </source>
</reference>
<dbReference type="PANTHER" id="PTHR30437">
    <property type="entry name" value="TRANSCRIPTION ELONGATION FACTOR GREA"/>
    <property type="match status" value="1"/>
</dbReference>
<dbReference type="RefSeq" id="WP_133881296.1">
    <property type="nucleotide sequence ID" value="NZ_MWIN01000036.1"/>
</dbReference>
<dbReference type="Proteomes" id="UP000295341">
    <property type="component" value="Unassembled WGS sequence"/>
</dbReference>
<dbReference type="GO" id="GO:0003677">
    <property type="term" value="F:DNA binding"/>
    <property type="evidence" value="ECO:0007669"/>
    <property type="project" value="UniProtKB-UniRule"/>
</dbReference>
<dbReference type="EMBL" id="SOBT01000008">
    <property type="protein sequence ID" value="TDU32819.1"/>
    <property type="molecule type" value="Genomic_DNA"/>
</dbReference>
<feature type="domain" description="Transcription elongation factor GreA/GreB C-terminal" evidence="10">
    <location>
        <begin position="83"/>
        <end position="157"/>
    </location>
</feature>
<dbReference type="InterPro" id="IPR036953">
    <property type="entry name" value="GreA/GreB_C_sf"/>
</dbReference>
<dbReference type="GO" id="GO:0003746">
    <property type="term" value="F:translation elongation factor activity"/>
    <property type="evidence" value="ECO:0007669"/>
    <property type="project" value="UniProtKB-KW"/>
</dbReference>
<dbReference type="InterPro" id="IPR018151">
    <property type="entry name" value="TF_GreA/GreB_CS"/>
</dbReference>
<dbReference type="InterPro" id="IPR036805">
    <property type="entry name" value="Tscrpt_elong_fac_GreA/B_N_sf"/>
</dbReference>
<dbReference type="InterPro" id="IPR001437">
    <property type="entry name" value="Tscrpt_elong_fac_GreA/B_C"/>
</dbReference>
<dbReference type="SUPFAM" id="SSF54534">
    <property type="entry name" value="FKBP-like"/>
    <property type="match status" value="1"/>
</dbReference>
<evidence type="ECO:0000313" key="13">
    <source>
        <dbReference type="Proteomes" id="UP000295341"/>
    </source>
</evidence>
<comment type="similarity">
    <text evidence="1 8 9">Belongs to the GreA/GreB family.</text>
</comment>
<dbReference type="GO" id="GO:0032784">
    <property type="term" value="P:regulation of DNA-templated transcription elongation"/>
    <property type="evidence" value="ECO:0007669"/>
    <property type="project" value="UniProtKB-UniRule"/>
</dbReference>
<evidence type="ECO:0000256" key="4">
    <source>
        <dbReference type="ARBA" id="ARBA00023125"/>
    </source>
</evidence>
<evidence type="ECO:0000256" key="2">
    <source>
        <dbReference type="ARBA" id="ARBA00013729"/>
    </source>
</evidence>
<comment type="function">
    <text evidence="6 8 9">Necessary for efficient RNA polymerase transcription elongation past template-encoded arresting sites. The arresting sites in DNA have the property of trapping a certain fraction of elongating RNA polymerases that pass through, resulting in locked ternary complexes. Cleavage of the nascent transcript by cleavage factors such as GreA or GreB allows the resumption of elongation from the new 3'terminus. GreA releases sequences of 2 to 3 nucleotides.</text>
</comment>
<evidence type="ECO:0000256" key="3">
    <source>
        <dbReference type="ARBA" id="ARBA00023015"/>
    </source>
</evidence>
<proteinExistence type="inferred from homology"/>
<dbReference type="InterPro" id="IPR023459">
    <property type="entry name" value="Tscrpt_elong_fac_GreA/B_fam"/>
</dbReference>
<dbReference type="PROSITE" id="PS00829">
    <property type="entry name" value="GREAB_1"/>
    <property type="match status" value="1"/>
</dbReference>
<gene>
    <name evidence="8" type="primary">greA</name>
    <name evidence="12" type="ORF">DFR24_2226</name>
</gene>
<dbReference type="NCBIfam" id="TIGR01462">
    <property type="entry name" value="greA"/>
    <property type="match status" value="1"/>
</dbReference>
<dbReference type="NCBIfam" id="NF001261">
    <property type="entry name" value="PRK00226.1-2"/>
    <property type="match status" value="1"/>
</dbReference>
<keyword evidence="3 8" id="KW-0805">Transcription regulation</keyword>
<dbReference type="NCBIfam" id="NF001264">
    <property type="entry name" value="PRK00226.1-5"/>
    <property type="match status" value="1"/>
</dbReference>
<dbReference type="Gene3D" id="3.10.50.30">
    <property type="entry name" value="Transcription elongation factor, GreA/GreB, C-terminal domain"/>
    <property type="match status" value="1"/>
</dbReference>
<dbReference type="SUPFAM" id="SSF46557">
    <property type="entry name" value="GreA transcript cleavage protein, N-terminal domain"/>
    <property type="match status" value="1"/>
</dbReference>
<dbReference type="HAMAP" id="MF_00105">
    <property type="entry name" value="GreA_GreB"/>
    <property type="match status" value="1"/>
</dbReference>
<organism evidence="12 13">
    <name type="scientific">Panacagrimonas perspica</name>
    <dbReference type="NCBI Taxonomy" id="381431"/>
    <lineage>
        <taxon>Bacteria</taxon>
        <taxon>Pseudomonadati</taxon>
        <taxon>Pseudomonadota</taxon>
        <taxon>Gammaproteobacteria</taxon>
        <taxon>Nevskiales</taxon>
        <taxon>Nevskiaceae</taxon>
        <taxon>Panacagrimonas</taxon>
    </lineage>
</organism>
<evidence type="ECO:0000256" key="8">
    <source>
        <dbReference type="HAMAP-Rule" id="MF_00105"/>
    </source>
</evidence>
<evidence type="ECO:0000256" key="9">
    <source>
        <dbReference type="RuleBase" id="RU000556"/>
    </source>
</evidence>
<name>A0A4S3JZA2_9GAMM</name>
<dbReference type="InterPro" id="IPR028624">
    <property type="entry name" value="Tscrpt_elong_fac_GreA/B"/>
</dbReference>
<dbReference type="Pfam" id="PF01272">
    <property type="entry name" value="GreA_GreB"/>
    <property type="match status" value="1"/>
</dbReference>
<evidence type="ECO:0000256" key="5">
    <source>
        <dbReference type="ARBA" id="ARBA00023163"/>
    </source>
</evidence>
<dbReference type="Pfam" id="PF03449">
    <property type="entry name" value="GreA_GreB_N"/>
    <property type="match status" value="1"/>
</dbReference>
<evidence type="ECO:0000259" key="11">
    <source>
        <dbReference type="Pfam" id="PF03449"/>
    </source>
</evidence>
<dbReference type="FunFam" id="1.10.287.180:FF:000001">
    <property type="entry name" value="Transcription elongation factor GreA"/>
    <property type="match status" value="1"/>
</dbReference>
<protein>
    <recommendedName>
        <fullName evidence="2 8">Transcription elongation factor GreA</fullName>
    </recommendedName>
    <alternativeName>
        <fullName evidence="7 8">Transcript cleavage factor GreA</fullName>
    </alternativeName>
</protein>
<keyword evidence="5 8" id="KW-0804">Transcription</keyword>
<dbReference type="AlphaFoldDB" id="A0A4S3JZA2"/>
<dbReference type="InterPro" id="IPR006359">
    <property type="entry name" value="Tscrpt_elong_fac_GreA"/>
</dbReference>
<keyword evidence="4 8" id="KW-0238">DNA-binding</keyword>
<dbReference type="GO" id="GO:0070063">
    <property type="term" value="F:RNA polymerase binding"/>
    <property type="evidence" value="ECO:0007669"/>
    <property type="project" value="InterPro"/>
</dbReference>
<evidence type="ECO:0000256" key="1">
    <source>
        <dbReference type="ARBA" id="ARBA00008213"/>
    </source>
</evidence>
<dbReference type="PIRSF" id="PIRSF006092">
    <property type="entry name" value="GreA_GreB"/>
    <property type="match status" value="1"/>
</dbReference>
<dbReference type="InterPro" id="IPR022691">
    <property type="entry name" value="Tscrpt_elong_fac_GreA/B_N"/>
</dbReference>
<keyword evidence="12" id="KW-0648">Protein biosynthesis</keyword>
<keyword evidence="13" id="KW-1185">Reference proteome</keyword>
<dbReference type="Gene3D" id="1.10.287.180">
    <property type="entry name" value="Transcription elongation factor, GreA/GreB, N-terminal domain"/>
    <property type="match status" value="1"/>
</dbReference>
<dbReference type="OrthoDB" id="9808774at2"/>
<sequence>MSRVPITKHGEEKLREELRVLKSEARPRVIASIAEARAHGDLRENAEYHAAKEQQGFIEGRIGEIEGKLSAAQVIDITKMENTGKVIFGATVKLVDTESEDERTYRIVGDDEADSKNGLISYNSPIARALIGKVAGDVVLVAAPGGQREFEILSVEYI</sequence>
<dbReference type="FunFam" id="3.10.50.30:FF:000001">
    <property type="entry name" value="Transcription elongation factor GreA"/>
    <property type="match status" value="1"/>
</dbReference>
<keyword evidence="12" id="KW-0251">Elongation factor</keyword>
<dbReference type="PROSITE" id="PS00830">
    <property type="entry name" value="GREAB_2"/>
    <property type="match status" value="1"/>
</dbReference>